<organism evidence="2 3">
    <name type="scientific">Dibothriocephalus latus</name>
    <name type="common">Fish tapeworm</name>
    <name type="synonym">Diphyllobothrium latum</name>
    <dbReference type="NCBI Taxonomy" id="60516"/>
    <lineage>
        <taxon>Eukaryota</taxon>
        <taxon>Metazoa</taxon>
        <taxon>Spiralia</taxon>
        <taxon>Lophotrochozoa</taxon>
        <taxon>Platyhelminthes</taxon>
        <taxon>Cestoda</taxon>
        <taxon>Eucestoda</taxon>
        <taxon>Diphyllobothriidea</taxon>
        <taxon>Diphyllobothriidae</taxon>
        <taxon>Dibothriocephalus</taxon>
    </lineage>
</organism>
<evidence type="ECO:0000313" key="2">
    <source>
        <dbReference type="EMBL" id="VDN16756.1"/>
    </source>
</evidence>
<protein>
    <submittedName>
        <fullName evidence="2">Uncharacterized protein</fullName>
    </submittedName>
</protein>
<dbReference type="Proteomes" id="UP000281553">
    <property type="component" value="Unassembled WGS sequence"/>
</dbReference>
<gene>
    <name evidence="2" type="ORF">DILT_LOCUS12587</name>
</gene>
<proteinExistence type="predicted"/>
<name>A0A3P7PFB9_DIBLA</name>
<dbReference type="EMBL" id="UYRU01066980">
    <property type="protein sequence ID" value="VDN16756.1"/>
    <property type="molecule type" value="Genomic_DNA"/>
</dbReference>
<feature type="compositionally biased region" description="Polar residues" evidence="1">
    <location>
        <begin position="92"/>
        <end position="108"/>
    </location>
</feature>
<dbReference type="OrthoDB" id="6249148at2759"/>
<reference evidence="2 3" key="1">
    <citation type="submission" date="2018-11" db="EMBL/GenBank/DDBJ databases">
        <authorList>
            <consortium name="Pathogen Informatics"/>
        </authorList>
    </citation>
    <scope>NUCLEOTIDE SEQUENCE [LARGE SCALE GENOMIC DNA]</scope>
</reference>
<feature type="region of interest" description="Disordered" evidence="1">
    <location>
        <begin position="332"/>
        <end position="355"/>
    </location>
</feature>
<feature type="non-terminal residue" evidence="2">
    <location>
        <position position="393"/>
    </location>
</feature>
<feature type="region of interest" description="Disordered" evidence="1">
    <location>
        <begin position="71"/>
        <end position="108"/>
    </location>
</feature>
<evidence type="ECO:0000313" key="3">
    <source>
        <dbReference type="Proteomes" id="UP000281553"/>
    </source>
</evidence>
<keyword evidence="3" id="KW-1185">Reference proteome</keyword>
<sequence>MLAASMFTLHSGIFARVVENMMSDTNPNWDFDAAQQPVTKSDPQMDPYASVLLRDNNPPYLHTIHEELEEEDSEMAHYNSFDSTENSDEKATTTVGQQTTADEGVSNAQSPMEEANRFMEEILAQAVYANNNRSDVTEHPDISRSRTDDHEEEVTCVSGADLIVHTTDPTTEDRDISWRRSKQPQIADMGALASDAGLFNRSYQNPLHLAEYAANLDADASTRSSSSHPVSVDDRGDTVPDAFPAIVFDSPYHSEVGSTSFLPTNTLDQTTNLSQRARYSVSLKLLELPRSHSLGELQTSVLATQAPERFFSASDVSGLASVSLPPGVCAPQVSRRERSASQPPGGRTTAPLNVGELDSTASRHNTQATSPTETQIHNLTEWLFSPTPSPQVF</sequence>
<accession>A0A3P7PFB9</accession>
<dbReference type="AlphaFoldDB" id="A0A3P7PFB9"/>
<evidence type="ECO:0000256" key="1">
    <source>
        <dbReference type="SAM" id="MobiDB-lite"/>
    </source>
</evidence>